<dbReference type="Gene3D" id="3.80.10.10">
    <property type="entry name" value="Ribonuclease Inhibitor"/>
    <property type="match status" value="1"/>
</dbReference>
<dbReference type="PhylomeDB" id="Q17A13"/>
<organism evidence="3 4">
    <name type="scientific">Aedes aegypti</name>
    <name type="common">Yellowfever mosquito</name>
    <name type="synonym">Culex aegypti</name>
    <dbReference type="NCBI Taxonomy" id="7159"/>
    <lineage>
        <taxon>Eukaryota</taxon>
        <taxon>Metazoa</taxon>
        <taxon>Ecdysozoa</taxon>
        <taxon>Arthropoda</taxon>
        <taxon>Hexapoda</taxon>
        <taxon>Insecta</taxon>
        <taxon>Pterygota</taxon>
        <taxon>Neoptera</taxon>
        <taxon>Endopterygota</taxon>
        <taxon>Diptera</taxon>
        <taxon>Nematocera</taxon>
        <taxon>Culicoidea</taxon>
        <taxon>Culicidae</taxon>
        <taxon>Culicinae</taxon>
        <taxon>Aedini</taxon>
        <taxon>Aedes</taxon>
        <taxon>Stegomyia</taxon>
    </lineage>
</organism>
<dbReference type="PROSITE" id="PS51450">
    <property type="entry name" value="LRR"/>
    <property type="match status" value="1"/>
</dbReference>
<dbReference type="InterPro" id="IPR050328">
    <property type="entry name" value="Dev_Immune_Receptor"/>
</dbReference>
<protein>
    <submittedName>
        <fullName evidence="3">AAEL005434-PA</fullName>
    </submittedName>
</protein>
<dbReference type="InterPro" id="IPR032675">
    <property type="entry name" value="LRR_dom_sf"/>
</dbReference>
<dbReference type="eggNOG" id="ENOG502T8SR">
    <property type="taxonomic scope" value="Eukaryota"/>
</dbReference>
<dbReference type="PANTHER" id="PTHR24373">
    <property type="entry name" value="SLIT RELATED LEUCINE-RICH REPEAT NEURONAL PROTEIN"/>
    <property type="match status" value="1"/>
</dbReference>
<dbReference type="Proteomes" id="UP000682892">
    <property type="component" value="Chromosome 1"/>
</dbReference>
<reference evidence="3" key="3">
    <citation type="submission" date="2012-09" db="EMBL/GenBank/DDBJ databases">
        <authorList>
            <consortium name="VectorBase"/>
        </authorList>
    </citation>
    <scope>NUCLEOTIDE SEQUENCE</scope>
    <source>
        <strain evidence="3">Liverpool</strain>
    </source>
</reference>
<dbReference type="InterPro" id="IPR001611">
    <property type="entry name" value="Leu-rich_rpt"/>
</dbReference>
<dbReference type="VEuPathDB" id="VectorBase:AAEL000650"/>
<dbReference type="OMA" id="DQACHIE"/>
<gene>
    <name evidence="3" type="ORF">AaeL_AAEL005434</name>
</gene>
<proteinExistence type="predicted"/>
<dbReference type="SUPFAM" id="SSF52058">
    <property type="entry name" value="L domain-like"/>
    <property type="match status" value="1"/>
</dbReference>
<sequence length="298" mass="33445">MQHLLQLCSILVAIAASAIPFPTGLTCSEKDHDQACHIEGFTFDSAASSNSLSFPDVPLLYLDNCTIDDFSQHFASHIPSTTESLFILDGYVPKVYLKPSLKSFTALRAATAEIAIDPDDNHHLEILDIEGLLQSIPENVRHLKRLVTLDLCENQINSWNVNHLDGLDQLRKLNLGHNQIEAVISTSEVNLPALKELFLHDNGITTLDLTHLKADRLERLYLSQNHLIKIEGFPQRYNQLRRVDLYQNKWNCEWLESTLSVLKNAGVETQSYLPGKVCDERGSVKVEGVMCDKESTAL</sequence>
<dbReference type="PANTHER" id="PTHR24373:SF275">
    <property type="entry name" value="TIR DOMAIN-CONTAINING PROTEIN"/>
    <property type="match status" value="1"/>
</dbReference>
<keyword evidence="1 2" id="KW-0732">Signal</keyword>
<reference evidence="3" key="1">
    <citation type="submission" date="2005-10" db="EMBL/GenBank/DDBJ databases">
        <authorList>
            <person name="Loftus B.J."/>
            <person name="Nene V.M."/>
            <person name="Hannick L.I."/>
            <person name="Bidwell S."/>
            <person name="Haas B."/>
            <person name="Amedeo P."/>
            <person name="Orvis J."/>
            <person name="Wortman J.R."/>
            <person name="White O.R."/>
            <person name="Salzberg S."/>
            <person name="Shumway M."/>
            <person name="Koo H."/>
            <person name="Zhao Y."/>
            <person name="Holmes M."/>
            <person name="Miller J."/>
            <person name="Schatz M."/>
            <person name="Pop M."/>
            <person name="Pai G."/>
            <person name="Utterback T."/>
            <person name="Rogers Y.-H."/>
            <person name="Kravitz S."/>
            <person name="Fraser C.M."/>
        </authorList>
    </citation>
    <scope>NUCLEOTIDE SEQUENCE</scope>
    <source>
        <strain evidence="3">Liverpool</strain>
    </source>
</reference>
<feature type="signal peptide" evidence="2">
    <location>
        <begin position="1"/>
        <end position="18"/>
    </location>
</feature>
<feature type="chain" id="PRO_5014307755" evidence="2">
    <location>
        <begin position="19"/>
        <end position="298"/>
    </location>
</feature>
<name>Q17A13_AEDAE</name>
<dbReference type="HOGENOM" id="CLU_883546_0_0_1"/>
<dbReference type="SMART" id="SM00365">
    <property type="entry name" value="LRR_SD22"/>
    <property type="match status" value="4"/>
</dbReference>
<evidence type="ECO:0000313" key="3">
    <source>
        <dbReference type="EMBL" id="EAT43093.1"/>
    </source>
</evidence>
<accession>Q17A13</accession>
<reference evidence="3" key="2">
    <citation type="journal article" date="2007" name="Science">
        <title>Genome sequence of Aedes aegypti, a major arbovirus vector.</title>
        <authorList>
            <person name="Nene V."/>
            <person name="Wortman J.R."/>
            <person name="Lawson D."/>
            <person name="Haas B."/>
            <person name="Kodira C."/>
            <person name="Tu Z.J."/>
            <person name="Loftus B."/>
            <person name="Xi Z."/>
            <person name="Megy K."/>
            <person name="Grabherr M."/>
            <person name="Ren Q."/>
            <person name="Zdobnov E.M."/>
            <person name="Lobo N.F."/>
            <person name="Campbell K.S."/>
            <person name="Brown S.E."/>
            <person name="Bonaldo M.F."/>
            <person name="Zhu J."/>
            <person name="Sinkins S.P."/>
            <person name="Hogenkamp D.G."/>
            <person name="Amedeo P."/>
            <person name="Arensburger P."/>
            <person name="Atkinson P.W."/>
            <person name="Bidwell S."/>
            <person name="Biedler J."/>
            <person name="Birney E."/>
            <person name="Bruggner R.V."/>
            <person name="Costas J."/>
            <person name="Coy M.R."/>
            <person name="Crabtree J."/>
            <person name="Crawford M."/>
            <person name="Debruyn B."/>
            <person name="Decaprio D."/>
            <person name="Eiglmeier K."/>
            <person name="Eisenstadt E."/>
            <person name="El-Dorry H."/>
            <person name="Gelbart W.M."/>
            <person name="Gomes S.L."/>
            <person name="Hammond M."/>
            <person name="Hannick L.I."/>
            <person name="Hogan J.R."/>
            <person name="Holmes M.H."/>
            <person name="Jaffe D."/>
            <person name="Johnston J.S."/>
            <person name="Kennedy R.C."/>
            <person name="Koo H."/>
            <person name="Kravitz S."/>
            <person name="Kriventseva E.V."/>
            <person name="Kulp D."/>
            <person name="Labutti K."/>
            <person name="Lee E."/>
            <person name="Li S."/>
            <person name="Lovin D.D."/>
            <person name="Mao C."/>
            <person name="Mauceli E."/>
            <person name="Menck C.F."/>
            <person name="Miller J.R."/>
            <person name="Montgomery P."/>
            <person name="Mori A."/>
            <person name="Nascimento A.L."/>
            <person name="Naveira H.F."/>
            <person name="Nusbaum C."/>
            <person name="O'leary S."/>
            <person name="Orvis J."/>
            <person name="Pertea M."/>
            <person name="Quesneville H."/>
            <person name="Reidenbach K.R."/>
            <person name="Rogers Y.H."/>
            <person name="Roth C.W."/>
            <person name="Schneider J.R."/>
            <person name="Schatz M."/>
            <person name="Shumway M."/>
            <person name="Stanke M."/>
            <person name="Stinson E.O."/>
            <person name="Tubio J.M."/>
            <person name="Vanzee J.P."/>
            <person name="Verjovski-Almeida S."/>
            <person name="Werner D."/>
            <person name="White O."/>
            <person name="Wyder S."/>
            <person name="Zeng Q."/>
            <person name="Zhao Q."/>
            <person name="Zhao Y."/>
            <person name="Hill C.A."/>
            <person name="Raikhel A.S."/>
            <person name="Soares M.B."/>
            <person name="Knudson D.L."/>
            <person name="Lee N.H."/>
            <person name="Galagan J."/>
            <person name="Salzberg S.L."/>
            <person name="Paulsen I.T."/>
            <person name="Dimopoulos G."/>
            <person name="Collins F.H."/>
            <person name="Birren B."/>
            <person name="Fraser-Liggett C.M."/>
            <person name="Severson D.W."/>
        </authorList>
    </citation>
    <scope>NUCLEOTIDE SEQUENCE [LARGE SCALE GENOMIC DNA]</scope>
    <source>
        <strain evidence="3">Liverpool</strain>
    </source>
</reference>
<dbReference type="EMBL" id="CH477341">
    <property type="protein sequence ID" value="EAT43093.1"/>
    <property type="molecule type" value="Genomic_DNA"/>
</dbReference>
<evidence type="ECO:0000256" key="1">
    <source>
        <dbReference type="ARBA" id="ARBA00022729"/>
    </source>
</evidence>
<dbReference type="AlphaFoldDB" id="Q17A13"/>
<dbReference type="PaxDb" id="7159-AAEL005434-PA"/>
<dbReference type="Pfam" id="PF13855">
    <property type="entry name" value="LRR_8"/>
    <property type="match status" value="1"/>
</dbReference>
<evidence type="ECO:0000313" key="4">
    <source>
        <dbReference type="Proteomes" id="UP000682892"/>
    </source>
</evidence>
<evidence type="ECO:0000256" key="2">
    <source>
        <dbReference type="SAM" id="SignalP"/>
    </source>
</evidence>